<feature type="region of interest" description="Disordered" evidence="6">
    <location>
        <begin position="1"/>
        <end position="31"/>
    </location>
</feature>
<dbReference type="AlphaFoldDB" id="A0A0N4ZF35"/>
<evidence type="ECO:0000256" key="3">
    <source>
        <dbReference type="ARBA" id="ARBA00022771"/>
    </source>
</evidence>
<dbReference type="InterPro" id="IPR036855">
    <property type="entry name" value="Znf_CCCH_sf"/>
</dbReference>
<evidence type="ECO:0000259" key="8">
    <source>
        <dbReference type="PROSITE" id="PS50103"/>
    </source>
</evidence>
<evidence type="ECO:0000256" key="2">
    <source>
        <dbReference type="ARBA" id="ARBA00022737"/>
    </source>
</evidence>
<accession>A0A0N4ZF35</accession>
<keyword evidence="1 5" id="KW-0479">Metal-binding</keyword>
<reference evidence="10" key="1">
    <citation type="submission" date="2017-02" db="UniProtKB">
        <authorList>
            <consortium name="WormBaseParasite"/>
        </authorList>
    </citation>
    <scope>IDENTIFICATION</scope>
</reference>
<organism evidence="9 10">
    <name type="scientific">Parastrongyloides trichosuri</name>
    <name type="common">Possum-specific nematode worm</name>
    <dbReference type="NCBI Taxonomy" id="131310"/>
    <lineage>
        <taxon>Eukaryota</taxon>
        <taxon>Metazoa</taxon>
        <taxon>Ecdysozoa</taxon>
        <taxon>Nematoda</taxon>
        <taxon>Chromadorea</taxon>
        <taxon>Rhabditida</taxon>
        <taxon>Tylenchina</taxon>
        <taxon>Panagrolaimomorpha</taxon>
        <taxon>Strongyloidoidea</taxon>
        <taxon>Strongyloididae</taxon>
        <taxon>Parastrongyloides</taxon>
    </lineage>
</organism>
<proteinExistence type="predicted"/>
<feature type="domain" description="C3H1-type" evidence="8">
    <location>
        <begin position="120"/>
        <end position="147"/>
    </location>
</feature>
<feature type="zinc finger region" description="C3H1-type" evidence="5">
    <location>
        <begin position="150"/>
        <end position="177"/>
    </location>
</feature>
<protein>
    <submittedName>
        <fullName evidence="10">Zinc finger protein</fullName>
    </submittedName>
</protein>
<feature type="compositionally biased region" description="Basic and acidic residues" evidence="6">
    <location>
        <begin position="337"/>
        <end position="354"/>
    </location>
</feature>
<feature type="compositionally biased region" description="Acidic residues" evidence="6">
    <location>
        <begin position="17"/>
        <end position="29"/>
    </location>
</feature>
<dbReference type="GO" id="GO:0003723">
    <property type="term" value="F:RNA binding"/>
    <property type="evidence" value="ECO:0007669"/>
    <property type="project" value="InterPro"/>
</dbReference>
<dbReference type="InterPro" id="IPR000571">
    <property type="entry name" value="Znf_CCCH"/>
</dbReference>
<dbReference type="GO" id="GO:0005634">
    <property type="term" value="C:nucleus"/>
    <property type="evidence" value="ECO:0007669"/>
    <property type="project" value="TreeGrafter"/>
</dbReference>
<dbReference type="Proteomes" id="UP000038045">
    <property type="component" value="Unplaced"/>
</dbReference>
<keyword evidence="2" id="KW-0677">Repeat</keyword>
<keyword evidence="4 5" id="KW-0862">Zinc</keyword>
<feature type="zinc finger region" description="C3H1-type" evidence="5">
    <location>
        <begin position="120"/>
        <end position="147"/>
    </location>
</feature>
<evidence type="ECO:0000256" key="1">
    <source>
        <dbReference type="ARBA" id="ARBA00022723"/>
    </source>
</evidence>
<keyword evidence="3 5" id="KW-0863">Zinc-finger</keyword>
<dbReference type="SUPFAM" id="SSF90229">
    <property type="entry name" value="CCCH zinc finger"/>
    <property type="match status" value="2"/>
</dbReference>
<evidence type="ECO:0000256" key="6">
    <source>
        <dbReference type="SAM" id="MobiDB-lite"/>
    </source>
</evidence>
<feature type="region of interest" description="Disordered" evidence="6">
    <location>
        <begin position="334"/>
        <end position="354"/>
    </location>
</feature>
<name>A0A0N4ZF35_PARTI</name>
<evidence type="ECO:0000256" key="4">
    <source>
        <dbReference type="ARBA" id="ARBA00022833"/>
    </source>
</evidence>
<dbReference type="PANTHER" id="PTHR13119">
    <property type="entry name" value="ZINC FINGER CCCH DOMAIN-CONTAINING PROTEI"/>
    <property type="match status" value="1"/>
</dbReference>
<dbReference type="STRING" id="131310.A0A0N4ZF35"/>
<keyword evidence="7" id="KW-0812">Transmembrane</keyword>
<dbReference type="PROSITE" id="PS50103">
    <property type="entry name" value="ZF_C3H1"/>
    <property type="match status" value="2"/>
</dbReference>
<feature type="compositionally biased region" description="Basic and acidic residues" evidence="6">
    <location>
        <begin position="1"/>
        <end position="16"/>
    </location>
</feature>
<evidence type="ECO:0000313" key="9">
    <source>
        <dbReference type="Proteomes" id="UP000038045"/>
    </source>
</evidence>
<evidence type="ECO:0000256" key="7">
    <source>
        <dbReference type="SAM" id="Phobius"/>
    </source>
</evidence>
<dbReference type="InterPro" id="IPR045124">
    <property type="entry name" value="Su(sable)-like"/>
</dbReference>
<dbReference type="WBParaSite" id="PTRK_0000636700.1">
    <property type="protein sequence ID" value="PTRK_0000636700.1"/>
    <property type="gene ID" value="PTRK_0000636700"/>
</dbReference>
<dbReference type="Gene3D" id="4.10.1000.10">
    <property type="entry name" value="Zinc finger, CCCH-type"/>
    <property type="match status" value="1"/>
</dbReference>
<dbReference type="PANTHER" id="PTHR13119:SF12">
    <property type="entry name" value="PROTEIN SUPPRESSOR OF SABLE"/>
    <property type="match status" value="1"/>
</dbReference>
<dbReference type="SMART" id="SM00356">
    <property type="entry name" value="ZnF_C3H1"/>
    <property type="match status" value="3"/>
</dbReference>
<feature type="domain" description="C3H1-type" evidence="8">
    <location>
        <begin position="150"/>
        <end position="177"/>
    </location>
</feature>
<sequence length="592" mass="70349">MVNEEVEKASTNKNDIEIEEGELTDEEETPYEKALKEAKDLKKKDLNIWNDIARNYSVPYHHHIQYSENDIPEVDPYEDEEQNFYDQNMLVANGLTMEEINLIYDRRAMLAKTTNCVEPPRRHRICKYFREGFCRDGEKCFFSHSLESSNKKNRLCKFYENTNCNQSNSCNYWHGEFPCYKFHILKNCVKDKFCKYSHETLSPFAKEALEEYQKEKFGKSFNKTNSDDSNIKVDDINFDNLDIDVDFRVWIPKLQYSCSQILDIINKERKHETKVECVTKNVTHDPDDSFNIRSILDSMKEESLLLAKKKSSNWISATKNDFYKKEENSKKPSWVRFSKEQSRNGKRSYDNPESYRELSYERNYKKPRNSSSSYSSSLATLIKMFRYIFIPLFILLFISSFNDGISIVCESNGSKNCTMKMTFNETSLDKEFMDMLPSSQRMDIDNILRNTNLNWNEKRERVNNYINNNVPYETIKSYSTILGEQIENEIGKGFPNINKIFDNQFERWLKIDKEISDKLDSIDFDKNKDTKKYMRNEIYRGIGDNLDQKIRKSVYNHLNDVGIFSLGDRIRNSLFNRDYYVYNPYKRCMYFC</sequence>
<keyword evidence="7" id="KW-0472">Membrane</keyword>
<dbReference type="GO" id="GO:0008270">
    <property type="term" value="F:zinc ion binding"/>
    <property type="evidence" value="ECO:0007669"/>
    <property type="project" value="UniProtKB-KW"/>
</dbReference>
<dbReference type="GO" id="GO:0045892">
    <property type="term" value="P:negative regulation of DNA-templated transcription"/>
    <property type="evidence" value="ECO:0007669"/>
    <property type="project" value="InterPro"/>
</dbReference>
<keyword evidence="9" id="KW-1185">Reference proteome</keyword>
<feature type="transmembrane region" description="Helical" evidence="7">
    <location>
        <begin position="384"/>
        <end position="401"/>
    </location>
</feature>
<keyword evidence="7" id="KW-1133">Transmembrane helix</keyword>
<evidence type="ECO:0000256" key="5">
    <source>
        <dbReference type="PROSITE-ProRule" id="PRU00723"/>
    </source>
</evidence>
<evidence type="ECO:0000313" key="10">
    <source>
        <dbReference type="WBParaSite" id="PTRK_0000636700.1"/>
    </source>
</evidence>